<protein>
    <submittedName>
        <fullName evidence="2">Uncharacterized protein</fullName>
    </submittedName>
</protein>
<evidence type="ECO:0000313" key="2">
    <source>
        <dbReference type="WBParaSite" id="nRc.2.0.1.t44357-RA"/>
    </source>
</evidence>
<dbReference type="AlphaFoldDB" id="A0A915KZV1"/>
<dbReference type="WBParaSite" id="nRc.2.0.1.t44357-RA">
    <property type="protein sequence ID" value="nRc.2.0.1.t44357-RA"/>
    <property type="gene ID" value="nRc.2.0.1.g44357"/>
</dbReference>
<evidence type="ECO:0000313" key="1">
    <source>
        <dbReference type="Proteomes" id="UP000887565"/>
    </source>
</evidence>
<accession>A0A915KZV1</accession>
<reference evidence="2" key="1">
    <citation type="submission" date="2022-11" db="UniProtKB">
        <authorList>
            <consortium name="WormBaseParasite"/>
        </authorList>
    </citation>
    <scope>IDENTIFICATION</scope>
</reference>
<dbReference type="Proteomes" id="UP000887565">
    <property type="component" value="Unplaced"/>
</dbReference>
<keyword evidence="1" id="KW-1185">Reference proteome</keyword>
<proteinExistence type="predicted"/>
<organism evidence="1 2">
    <name type="scientific">Romanomermis culicivorax</name>
    <name type="common">Nematode worm</name>
    <dbReference type="NCBI Taxonomy" id="13658"/>
    <lineage>
        <taxon>Eukaryota</taxon>
        <taxon>Metazoa</taxon>
        <taxon>Ecdysozoa</taxon>
        <taxon>Nematoda</taxon>
        <taxon>Enoplea</taxon>
        <taxon>Dorylaimia</taxon>
        <taxon>Mermithida</taxon>
        <taxon>Mermithoidea</taxon>
        <taxon>Mermithidae</taxon>
        <taxon>Romanomermis</taxon>
    </lineage>
</organism>
<sequence>MFVDEQGKAFTVEGTPKSISYSSASSINMGEISAKSRDLVLKLERSKIKAKSILSLTSSKSRPYHSNYNLFAATGRSLRLLRQCGCRSYYLHAHLKMNVKSLGKTI</sequence>
<name>A0A915KZV1_ROMCU</name>